<feature type="compositionally biased region" description="Acidic residues" evidence="16">
    <location>
        <begin position="738"/>
        <end position="751"/>
    </location>
</feature>
<keyword evidence="4 12" id="KW-0140">cGMP</keyword>
<reference evidence="20" key="1">
    <citation type="submission" date="2021-02" db="EMBL/GenBank/DDBJ databases">
        <authorList>
            <person name="Nowell W R."/>
        </authorList>
    </citation>
    <scope>NUCLEOTIDE SEQUENCE</scope>
</reference>
<evidence type="ECO:0000256" key="12">
    <source>
        <dbReference type="PIRNR" id="PIRNR000559"/>
    </source>
</evidence>
<dbReference type="PROSITE" id="PS00888">
    <property type="entry name" value="CNMP_BINDING_1"/>
    <property type="match status" value="2"/>
</dbReference>
<proteinExistence type="inferred from homology"/>
<feature type="domain" description="AGC-kinase C-terminal" evidence="19">
    <location>
        <begin position="706"/>
        <end position="757"/>
    </location>
</feature>
<evidence type="ECO:0000256" key="9">
    <source>
        <dbReference type="ARBA" id="ARBA00022992"/>
    </source>
</evidence>
<evidence type="ECO:0000313" key="20">
    <source>
        <dbReference type="EMBL" id="CAF1941872.1"/>
    </source>
</evidence>
<evidence type="ECO:0000256" key="1">
    <source>
        <dbReference type="ARBA" id="ARBA00006352"/>
    </source>
</evidence>
<keyword evidence="6 12" id="KW-0547">Nucleotide-binding</keyword>
<keyword evidence="8 12" id="KW-0067">ATP-binding</keyword>
<dbReference type="EC" id="2.7.11.12" evidence="2 12"/>
<evidence type="ECO:0000256" key="15">
    <source>
        <dbReference type="SAM" id="Coils"/>
    </source>
</evidence>
<dbReference type="InterPro" id="IPR018490">
    <property type="entry name" value="cNMP-bd_dom_sf"/>
</dbReference>
<dbReference type="PROSITE" id="PS51285">
    <property type="entry name" value="AGC_KINASE_CTER"/>
    <property type="match status" value="1"/>
</dbReference>
<evidence type="ECO:0000256" key="16">
    <source>
        <dbReference type="SAM" id="MobiDB-lite"/>
    </source>
</evidence>
<dbReference type="SMART" id="SM00100">
    <property type="entry name" value="cNMP"/>
    <property type="match status" value="2"/>
</dbReference>
<dbReference type="GO" id="GO:0030553">
    <property type="term" value="F:cGMP binding"/>
    <property type="evidence" value="ECO:0007669"/>
    <property type="project" value="UniProtKB-KW"/>
</dbReference>
<dbReference type="PRINTS" id="PR00104">
    <property type="entry name" value="CGMPKINASE"/>
</dbReference>
<dbReference type="InterPro" id="IPR011009">
    <property type="entry name" value="Kinase-like_dom_sf"/>
</dbReference>
<dbReference type="Pfam" id="PF00027">
    <property type="entry name" value="cNMP_binding"/>
    <property type="match status" value="2"/>
</dbReference>
<gene>
    <name evidence="20" type="ORF">MBJ925_LOCUS5428</name>
</gene>
<dbReference type="InterPro" id="IPR008271">
    <property type="entry name" value="Ser/Thr_kinase_AS"/>
</dbReference>
<dbReference type="PROSITE" id="PS00889">
    <property type="entry name" value="CNMP_BINDING_2"/>
    <property type="match status" value="1"/>
</dbReference>
<dbReference type="PANTHER" id="PTHR24353:SF111">
    <property type="match status" value="1"/>
</dbReference>
<dbReference type="PROSITE" id="PS50042">
    <property type="entry name" value="CNMP_BINDING_3"/>
    <property type="match status" value="2"/>
</dbReference>
<dbReference type="EMBL" id="CAJNRE010001394">
    <property type="protein sequence ID" value="CAF1941872.1"/>
    <property type="molecule type" value="Genomic_DNA"/>
</dbReference>
<evidence type="ECO:0000256" key="3">
    <source>
        <dbReference type="ARBA" id="ARBA00022527"/>
    </source>
</evidence>
<accession>A0A816M1M2</accession>
<evidence type="ECO:0000256" key="11">
    <source>
        <dbReference type="ARBA" id="ARBA00047462"/>
    </source>
</evidence>
<feature type="domain" description="Cyclic nucleotide-binding" evidence="18">
    <location>
        <begin position="302"/>
        <end position="417"/>
    </location>
</feature>
<dbReference type="InterPro" id="IPR000961">
    <property type="entry name" value="AGC-kinase_C"/>
</dbReference>
<evidence type="ECO:0000256" key="8">
    <source>
        <dbReference type="ARBA" id="ARBA00022840"/>
    </source>
</evidence>
<dbReference type="CDD" id="cd05572">
    <property type="entry name" value="STKc_cGK"/>
    <property type="match status" value="1"/>
</dbReference>
<dbReference type="GO" id="GO:0004692">
    <property type="term" value="F:cGMP-dependent protein kinase activity"/>
    <property type="evidence" value="ECO:0007669"/>
    <property type="project" value="UniProtKB-EC"/>
</dbReference>
<keyword evidence="9 12" id="KW-0142">cGMP-binding</keyword>
<feature type="active site" description="Proton acceptor" evidence="13">
    <location>
        <position position="570"/>
    </location>
</feature>
<dbReference type="Pfam" id="PF00069">
    <property type="entry name" value="Pkinase"/>
    <property type="match status" value="1"/>
</dbReference>
<evidence type="ECO:0000256" key="14">
    <source>
        <dbReference type="PIRSR" id="PIRSR000559-2"/>
    </source>
</evidence>
<dbReference type="GO" id="GO:0005524">
    <property type="term" value="F:ATP binding"/>
    <property type="evidence" value="ECO:0007669"/>
    <property type="project" value="UniProtKB-KW"/>
</dbReference>
<comment type="caution">
    <text evidence="20">The sequence shown here is derived from an EMBL/GenBank/DDBJ whole genome shotgun (WGS) entry which is preliminary data.</text>
</comment>
<evidence type="ECO:0000256" key="10">
    <source>
        <dbReference type="ARBA" id="ARBA00047298"/>
    </source>
</evidence>
<evidence type="ECO:0000259" key="17">
    <source>
        <dbReference type="PROSITE" id="PS50011"/>
    </source>
</evidence>
<keyword evidence="3 12" id="KW-0723">Serine/threonine-protein kinase</keyword>
<dbReference type="PIRSF" id="PIRSF000559">
    <property type="entry name" value="cGMP-dep_kinase"/>
    <property type="match status" value="1"/>
</dbReference>
<feature type="coiled-coil region" evidence="15">
    <location>
        <begin position="41"/>
        <end position="75"/>
    </location>
</feature>
<dbReference type="PROSITE" id="PS50011">
    <property type="entry name" value="PROTEIN_KINASE_DOM"/>
    <property type="match status" value="1"/>
</dbReference>
<protein>
    <recommendedName>
        <fullName evidence="2 12">cGMP-dependent protein kinase</fullName>
        <ecNumber evidence="2 12">2.7.11.12</ecNumber>
    </recommendedName>
</protein>
<feature type="region of interest" description="Disordered" evidence="16">
    <location>
        <begin position="734"/>
        <end position="757"/>
    </location>
</feature>
<feature type="binding site" evidence="14">
    <location>
        <position position="476"/>
    </location>
    <ligand>
        <name>ATP</name>
        <dbReference type="ChEBI" id="CHEBI:30616"/>
    </ligand>
</feature>
<comment type="similarity">
    <text evidence="1 12">Belongs to the protein kinase superfamily. AGC Ser/Thr protein kinase family. cGMP subfamily.</text>
</comment>
<feature type="binding site" evidence="14">
    <location>
        <begin position="453"/>
        <end position="461"/>
    </location>
    <ligand>
        <name>ATP</name>
        <dbReference type="ChEBI" id="CHEBI:30616"/>
    </ligand>
</feature>
<dbReference type="Gene3D" id="2.60.120.10">
    <property type="entry name" value="Jelly Rolls"/>
    <property type="match status" value="2"/>
</dbReference>
<keyword evidence="5 12" id="KW-0808">Transferase</keyword>
<dbReference type="InterPro" id="IPR018488">
    <property type="entry name" value="cNMP-bd_CS"/>
</dbReference>
<dbReference type="Gene3D" id="1.10.510.10">
    <property type="entry name" value="Transferase(Phosphotransferase) domain 1"/>
    <property type="match status" value="1"/>
</dbReference>
<dbReference type="FunFam" id="1.10.510.10:FF:000210">
    <property type="entry name" value="Non-specific serine/threonine protein kinase"/>
    <property type="match status" value="1"/>
</dbReference>
<dbReference type="InterPro" id="IPR035014">
    <property type="entry name" value="STKc_cGK"/>
</dbReference>
<dbReference type="SMART" id="SM00220">
    <property type="entry name" value="S_TKc"/>
    <property type="match status" value="1"/>
</dbReference>
<evidence type="ECO:0000313" key="21">
    <source>
        <dbReference type="Proteomes" id="UP000663824"/>
    </source>
</evidence>
<dbReference type="SUPFAM" id="SSF56112">
    <property type="entry name" value="Protein kinase-like (PK-like)"/>
    <property type="match status" value="1"/>
</dbReference>
<organism evidence="20 21">
    <name type="scientific">Rotaria magnacalcarata</name>
    <dbReference type="NCBI Taxonomy" id="392030"/>
    <lineage>
        <taxon>Eukaryota</taxon>
        <taxon>Metazoa</taxon>
        <taxon>Spiralia</taxon>
        <taxon>Gnathifera</taxon>
        <taxon>Rotifera</taxon>
        <taxon>Eurotatoria</taxon>
        <taxon>Bdelloidea</taxon>
        <taxon>Philodinida</taxon>
        <taxon>Philodinidae</taxon>
        <taxon>Rotaria</taxon>
    </lineage>
</organism>
<dbReference type="InterPro" id="IPR000595">
    <property type="entry name" value="cNMP-bd_dom"/>
</dbReference>
<evidence type="ECO:0000256" key="2">
    <source>
        <dbReference type="ARBA" id="ARBA00012428"/>
    </source>
</evidence>
<feature type="domain" description="Protein kinase" evidence="17">
    <location>
        <begin position="447"/>
        <end position="705"/>
    </location>
</feature>
<keyword evidence="15" id="KW-0175">Coiled coil</keyword>
<keyword evidence="7 12" id="KW-0418">Kinase</keyword>
<evidence type="ECO:0000259" key="19">
    <source>
        <dbReference type="PROSITE" id="PS51285"/>
    </source>
</evidence>
<evidence type="ECO:0000259" key="18">
    <source>
        <dbReference type="PROSITE" id="PS50042"/>
    </source>
</evidence>
<evidence type="ECO:0000256" key="13">
    <source>
        <dbReference type="PIRSR" id="PIRSR000559-1"/>
    </source>
</evidence>
<comment type="catalytic activity">
    <reaction evidence="11">
        <text>L-seryl-[protein] + ATP = O-phospho-L-seryl-[protein] + ADP + H(+)</text>
        <dbReference type="Rhea" id="RHEA:17989"/>
        <dbReference type="Rhea" id="RHEA-COMP:9863"/>
        <dbReference type="Rhea" id="RHEA-COMP:11604"/>
        <dbReference type="ChEBI" id="CHEBI:15378"/>
        <dbReference type="ChEBI" id="CHEBI:29999"/>
        <dbReference type="ChEBI" id="CHEBI:30616"/>
        <dbReference type="ChEBI" id="CHEBI:83421"/>
        <dbReference type="ChEBI" id="CHEBI:456216"/>
        <dbReference type="EC" id="2.7.11.12"/>
    </reaction>
</comment>
<evidence type="ECO:0000256" key="4">
    <source>
        <dbReference type="ARBA" id="ARBA00022535"/>
    </source>
</evidence>
<dbReference type="FunFam" id="2.60.120.10:FF:000035">
    <property type="entry name" value="cGMP-dependent protein kinase"/>
    <property type="match status" value="1"/>
</dbReference>
<dbReference type="Proteomes" id="UP000663824">
    <property type="component" value="Unassembled WGS sequence"/>
</dbReference>
<comment type="catalytic activity">
    <reaction evidence="10 12">
        <text>L-threonyl-[protein] + ATP = O-phospho-L-threonyl-[protein] + ADP + H(+)</text>
        <dbReference type="Rhea" id="RHEA:46608"/>
        <dbReference type="Rhea" id="RHEA-COMP:11060"/>
        <dbReference type="Rhea" id="RHEA-COMP:11605"/>
        <dbReference type="ChEBI" id="CHEBI:15378"/>
        <dbReference type="ChEBI" id="CHEBI:30013"/>
        <dbReference type="ChEBI" id="CHEBI:30616"/>
        <dbReference type="ChEBI" id="CHEBI:61977"/>
        <dbReference type="ChEBI" id="CHEBI:456216"/>
        <dbReference type="EC" id="2.7.11.12"/>
    </reaction>
</comment>
<dbReference type="PROSITE" id="PS00108">
    <property type="entry name" value="PROTEIN_KINASE_ST"/>
    <property type="match status" value="1"/>
</dbReference>
<dbReference type="PANTHER" id="PTHR24353">
    <property type="entry name" value="CYCLIC NUCLEOTIDE-DEPENDENT PROTEIN KINASE"/>
    <property type="match status" value="1"/>
</dbReference>
<dbReference type="InterPro" id="IPR014710">
    <property type="entry name" value="RmlC-like_jellyroll"/>
</dbReference>
<feature type="domain" description="Cyclic nucleotide-binding" evidence="18">
    <location>
        <begin position="184"/>
        <end position="299"/>
    </location>
</feature>
<dbReference type="SUPFAM" id="SSF51206">
    <property type="entry name" value="cAMP-binding domain-like"/>
    <property type="match status" value="2"/>
</dbReference>
<dbReference type="AlphaFoldDB" id="A0A816M1M2"/>
<dbReference type="SMART" id="SM00133">
    <property type="entry name" value="S_TK_X"/>
    <property type="match status" value="1"/>
</dbReference>
<evidence type="ECO:0000256" key="7">
    <source>
        <dbReference type="ARBA" id="ARBA00022777"/>
    </source>
</evidence>
<evidence type="ECO:0000256" key="5">
    <source>
        <dbReference type="ARBA" id="ARBA00022679"/>
    </source>
</evidence>
<dbReference type="CDD" id="cd00038">
    <property type="entry name" value="CAP_ED"/>
    <property type="match status" value="2"/>
</dbReference>
<sequence length="757" mass="86508">MKKQDDAATTTTAAASVITVTSQRFRDLIKANKVESMTQSMHDLRLALRESAKQLEDAENTSNKLRDDYENQLHKKDEVISMKESIIKEKDAYITKLEQEISKYDPTFVISTGLNNGMSLNLSPRSSLLEVPSPTKHQRIKRTAISAEPAQHKKSKDLRVVLQAFDKSDRTKEFLRDAILNNDFMKNLEMDQIMSIVDCMYPLEHKNDSLIIKEGDVGNLVYIMEEGTVEVSKYNKVLTIMGPGRVFGELAILYNCTRTASIKALSNCKLWAVDRQTFQAIMMRAGMQKQTEHLELLKNIKTFESLREDILSKIADAVDQVSYADGECIVRQGARGDTFYVVAKGRAQITQAKSKWDPAIYVRHLERGDSFGEPALQKEETRPFNVIADDPNGVTCLVLDRQSYREMIADELSRLKRDESIRYARKQTTFISGEDDRDLKNLRLGDIEIVCTLGVGGFGRVELVQDGRNSKKYSLKQMKKQHIVAMKQQEHVMNERNIMMDTRSDFIVRLYKTFKDRKYLYMLLECCLGGELWTLLRNRGLFEESEVRFYSACVIEAFSYLHSKGIVYRDLKPENLLLDNKGYCKLVDFGFAKKVGLGRKTWTFCGTPEYVAPEIILNKGHDMAADCWSLGILIFELINGNPPFSGSDPMKTYNIILKGIDAIEFPRRVSKMAALLIKRLCRENPVERIGYQKGGIADIQKHKWFEGFSWEFLKKGTLTAPFIPKVENDADTSNFDFFPEDDAPEPEDDLSGWDKDF</sequence>
<dbReference type="Gene3D" id="3.30.200.20">
    <property type="entry name" value="Phosphorylase Kinase, domain 1"/>
    <property type="match status" value="1"/>
</dbReference>
<dbReference type="InterPro" id="IPR002374">
    <property type="entry name" value="cGMP_dep_kinase"/>
</dbReference>
<dbReference type="InterPro" id="IPR000719">
    <property type="entry name" value="Prot_kinase_dom"/>
</dbReference>
<evidence type="ECO:0000256" key="6">
    <source>
        <dbReference type="ARBA" id="ARBA00022741"/>
    </source>
</evidence>
<name>A0A816M1M2_9BILA</name>